<evidence type="ECO:0000313" key="2">
    <source>
        <dbReference type="Proteomes" id="UP000325440"/>
    </source>
</evidence>
<protein>
    <submittedName>
        <fullName evidence="1">Uncharacterized protein</fullName>
    </submittedName>
</protein>
<dbReference type="EMBL" id="CABPRJ010000998">
    <property type="protein sequence ID" value="VVC34528.1"/>
    <property type="molecule type" value="Genomic_DNA"/>
</dbReference>
<accession>A0A5E4MQN1</accession>
<sequence length="64" mass="7304">MLLNSMRSFKGELDDFPYLGCMREQEVKGGTMTFADNIVLMGENLEKVSNMLEEWRVTLKSGRG</sequence>
<reference evidence="1 2" key="1">
    <citation type="submission" date="2019-08" db="EMBL/GenBank/DDBJ databases">
        <authorList>
            <person name="Alioto T."/>
            <person name="Alioto T."/>
            <person name="Gomez Garrido J."/>
        </authorList>
    </citation>
    <scope>NUCLEOTIDE SEQUENCE [LARGE SCALE GENOMIC DNA]</scope>
</reference>
<organism evidence="1 2">
    <name type="scientific">Cinara cedri</name>
    <dbReference type="NCBI Taxonomy" id="506608"/>
    <lineage>
        <taxon>Eukaryota</taxon>
        <taxon>Metazoa</taxon>
        <taxon>Ecdysozoa</taxon>
        <taxon>Arthropoda</taxon>
        <taxon>Hexapoda</taxon>
        <taxon>Insecta</taxon>
        <taxon>Pterygota</taxon>
        <taxon>Neoptera</taxon>
        <taxon>Paraneoptera</taxon>
        <taxon>Hemiptera</taxon>
        <taxon>Sternorrhyncha</taxon>
        <taxon>Aphidomorpha</taxon>
        <taxon>Aphidoidea</taxon>
        <taxon>Aphididae</taxon>
        <taxon>Lachninae</taxon>
        <taxon>Cinara</taxon>
    </lineage>
</organism>
<evidence type="ECO:0000313" key="1">
    <source>
        <dbReference type="EMBL" id="VVC34528.1"/>
    </source>
</evidence>
<dbReference type="Proteomes" id="UP000325440">
    <property type="component" value="Unassembled WGS sequence"/>
</dbReference>
<name>A0A5E4MQN1_9HEMI</name>
<dbReference type="AlphaFoldDB" id="A0A5E4MQN1"/>
<gene>
    <name evidence="1" type="ORF">CINCED_3A011502</name>
</gene>
<keyword evidence="2" id="KW-1185">Reference proteome</keyword>
<proteinExistence type="predicted"/>